<protein>
    <recommendedName>
        <fullName evidence="3">Lipoprotein</fullName>
    </recommendedName>
</protein>
<comment type="caution">
    <text evidence="1">The sequence shown here is derived from an EMBL/GenBank/DDBJ whole genome shotgun (WGS) entry which is preliminary data.</text>
</comment>
<sequence>MKKRLIFLTILAMVLTGILSGCKKKAPAQESDPTQANKGIVEVDEDEKEKIIKEFDNIVEKHEDLEDIVAYVNQNIGKVDELNANDMIDTLEKTLEINLDDVFDRILATDKKNELMEIAGTQINFPEDKIGEIKNKKLKTEITKIYNSKLKLVNLEGAFYPIIDYAKFSEYNGFVSEEWRDYLSLKAFDSDDIPFVDGSIRIPFDSLADRILKTENFLNKFIDGPRQEEILDQYEQKLSAYMKGLDNTAIYDGNNTKLIFDDVMDSYDKLSKVDGYITPTIVYKYIEVIKENKGVIDENVFKEADKFIAEAVEMLKEFK</sequence>
<proteinExistence type="predicted"/>
<dbReference type="EMBL" id="JACRTG010000008">
    <property type="protein sequence ID" value="MBC8587249.1"/>
    <property type="molecule type" value="Genomic_DNA"/>
</dbReference>
<dbReference type="PROSITE" id="PS51257">
    <property type="entry name" value="PROKAR_LIPOPROTEIN"/>
    <property type="match status" value="1"/>
</dbReference>
<evidence type="ECO:0008006" key="3">
    <source>
        <dbReference type="Google" id="ProtNLM"/>
    </source>
</evidence>
<dbReference type="Proteomes" id="UP000601171">
    <property type="component" value="Unassembled WGS sequence"/>
</dbReference>
<dbReference type="AlphaFoldDB" id="A0A926IIR6"/>
<keyword evidence="2" id="KW-1185">Reference proteome</keyword>
<reference evidence="1" key="1">
    <citation type="submission" date="2020-08" db="EMBL/GenBank/DDBJ databases">
        <title>Genome public.</title>
        <authorList>
            <person name="Liu C."/>
            <person name="Sun Q."/>
        </authorList>
    </citation>
    <scope>NUCLEOTIDE SEQUENCE</scope>
    <source>
        <strain evidence="1">BX21</strain>
    </source>
</reference>
<gene>
    <name evidence="1" type="ORF">H8707_03205</name>
</gene>
<evidence type="ECO:0000313" key="2">
    <source>
        <dbReference type="Proteomes" id="UP000601171"/>
    </source>
</evidence>
<dbReference type="RefSeq" id="WP_262428719.1">
    <property type="nucleotide sequence ID" value="NZ_JACRTG010000008.1"/>
</dbReference>
<evidence type="ECO:0000313" key="1">
    <source>
        <dbReference type="EMBL" id="MBC8587249.1"/>
    </source>
</evidence>
<name>A0A926IIR6_9FIRM</name>
<organism evidence="1 2">
    <name type="scientific">Paratissierella segnis</name>
    <dbReference type="NCBI Taxonomy" id="2763679"/>
    <lineage>
        <taxon>Bacteria</taxon>
        <taxon>Bacillati</taxon>
        <taxon>Bacillota</taxon>
        <taxon>Tissierellia</taxon>
        <taxon>Tissierellales</taxon>
        <taxon>Tissierellaceae</taxon>
        <taxon>Paratissierella</taxon>
    </lineage>
</organism>
<accession>A0A926IIR6</accession>